<evidence type="ECO:0000313" key="2">
    <source>
        <dbReference type="Proteomes" id="UP000198662"/>
    </source>
</evidence>
<dbReference type="InterPro" id="IPR013078">
    <property type="entry name" value="His_Pase_superF_clade-1"/>
</dbReference>
<protein>
    <submittedName>
        <fullName evidence="1">Broad specificity phosphatase PhoE</fullName>
    </submittedName>
</protein>
<accession>A0A1G9GTK1</accession>
<dbReference type="Proteomes" id="UP000198662">
    <property type="component" value="Unassembled WGS sequence"/>
</dbReference>
<dbReference type="GO" id="GO:0016791">
    <property type="term" value="F:phosphatase activity"/>
    <property type="evidence" value="ECO:0007669"/>
    <property type="project" value="TreeGrafter"/>
</dbReference>
<dbReference type="Gene3D" id="3.40.50.1240">
    <property type="entry name" value="Phosphoglycerate mutase-like"/>
    <property type="match status" value="1"/>
</dbReference>
<dbReference type="GO" id="GO:0005737">
    <property type="term" value="C:cytoplasm"/>
    <property type="evidence" value="ECO:0007669"/>
    <property type="project" value="TreeGrafter"/>
</dbReference>
<dbReference type="EMBL" id="FNGF01000003">
    <property type="protein sequence ID" value="SDL04030.1"/>
    <property type="molecule type" value="Genomic_DNA"/>
</dbReference>
<dbReference type="InterPro" id="IPR050275">
    <property type="entry name" value="PGM_Phosphatase"/>
</dbReference>
<dbReference type="PANTHER" id="PTHR48100:SF51">
    <property type="entry name" value="PHOSPHOGLYCERATE MUTASE"/>
    <property type="match status" value="1"/>
</dbReference>
<keyword evidence="2" id="KW-1185">Reference proteome</keyword>
<reference evidence="2" key="1">
    <citation type="submission" date="2016-10" db="EMBL/GenBank/DDBJ databases">
        <authorList>
            <person name="Varghese N."/>
            <person name="Submissions S."/>
        </authorList>
    </citation>
    <scope>NUCLEOTIDE SEQUENCE [LARGE SCALE GENOMIC DNA]</scope>
    <source>
        <strain evidence="2">CGMCC 4.3147</strain>
    </source>
</reference>
<dbReference type="SMART" id="SM00855">
    <property type="entry name" value="PGAM"/>
    <property type="match status" value="1"/>
</dbReference>
<dbReference type="CDD" id="cd07067">
    <property type="entry name" value="HP_PGM_like"/>
    <property type="match status" value="1"/>
</dbReference>
<dbReference type="AlphaFoldDB" id="A0A1G9GTK1"/>
<dbReference type="InterPro" id="IPR029033">
    <property type="entry name" value="His_PPase_superfam"/>
</dbReference>
<gene>
    <name evidence="1" type="ORF">SAMN05216298_2420</name>
</gene>
<dbReference type="STRING" id="380244.SAMN05216298_2420"/>
<dbReference type="SUPFAM" id="SSF53254">
    <property type="entry name" value="Phosphoglycerate mutase-like"/>
    <property type="match status" value="1"/>
</dbReference>
<dbReference type="RefSeq" id="WP_091048542.1">
    <property type="nucleotide sequence ID" value="NZ_FNGF01000003.1"/>
</dbReference>
<sequence length="217" mass="24026">MSGSTTIVHLLRHGEVHNPEGILYGRLPGYGLSELGREMALAAAEKLAKRDIVHVGASPLQRAQETAEPVAASHRLHAVTYDGIVEAGNSFEGLKVGVGDGALREPRYWWRLRDPFRPSWGEAYLDIARRMMDALDKARAAADGAEALLVSHQLPIWTVRRFAERKRLWHDPRNRQCSLASITSFVYEGEALARIEYSEPAAHLVLKSATARRAKGA</sequence>
<name>A0A1G9GTK1_9ACTN</name>
<organism evidence="1 2">
    <name type="scientific">Glycomyces sambucus</name>
    <dbReference type="NCBI Taxonomy" id="380244"/>
    <lineage>
        <taxon>Bacteria</taxon>
        <taxon>Bacillati</taxon>
        <taxon>Actinomycetota</taxon>
        <taxon>Actinomycetes</taxon>
        <taxon>Glycomycetales</taxon>
        <taxon>Glycomycetaceae</taxon>
        <taxon>Glycomyces</taxon>
    </lineage>
</organism>
<evidence type="ECO:0000313" key="1">
    <source>
        <dbReference type="EMBL" id="SDL04030.1"/>
    </source>
</evidence>
<dbReference type="Pfam" id="PF00300">
    <property type="entry name" value="His_Phos_1"/>
    <property type="match status" value="1"/>
</dbReference>
<dbReference type="PANTHER" id="PTHR48100">
    <property type="entry name" value="BROAD-SPECIFICITY PHOSPHATASE YOR283W-RELATED"/>
    <property type="match status" value="1"/>
</dbReference>
<dbReference type="OrthoDB" id="3215466at2"/>
<proteinExistence type="predicted"/>